<evidence type="ECO:0000259" key="4">
    <source>
        <dbReference type="PROSITE" id="PS50995"/>
    </source>
</evidence>
<dbReference type="RefSeq" id="WP_129211276.1">
    <property type="nucleotide sequence ID" value="NZ_REGR01000002.1"/>
</dbReference>
<accession>A0ABY0FET2</accession>
<keyword evidence="2" id="KW-0238">DNA-binding</keyword>
<dbReference type="PRINTS" id="PR00598">
    <property type="entry name" value="HTHMARR"/>
</dbReference>
<evidence type="ECO:0000256" key="1">
    <source>
        <dbReference type="ARBA" id="ARBA00023015"/>
    </source>
</evidence>
<dbReference type="PANTHER" id="PTHR42756">
    <property type="entry name" value="TRANSCRIPTIONAL REGULATOR, MARR"/>
    <property type="match status" value="1"/>
</dbReference>
<feature type="domain" description="HTH marR-type" evidence="4">
    <location>
        <begin position="9"/>
        <end position="141"/>
    </location>
</feature>
<dbReference type="Proteomes" id="UP000290682">
    <property type="component" value="Unassembled WGS sequence"/>
</dbReference>
<dbReference type="InterPro" id="IPR036390">
    <property type="entry name" value="WH_DNA-bd_sf"/>
</dbReference>
<proteinExistence type="predicted"/>
<dbReference type="PROSITE" id="PS01117">
    <property type="entry name" value="HTH_MARR_1"/>
    <property type="match status" value="1"/>
</dbReference>
<dbReference type="EMBL" id="REGR01000002">
    <property type="protein sequence ID" value="RXZ44812.1"/>
    <property type="molecule type" value="Genomic_DNA"/>
</dbReference>
<dbReference type="SUPFAM" id="SSF46785">
    <property type="entry name" value="Winged helix' DNA-binding domain"/>
    <property type="match status" value="1"/>
</dbReference>
<evidence type="ECO:0000256" key="2">
    <source>
        <dbReference type="ARBA" id="ARBA00023125"/>
    </source>
</evidence>
<evidence type="ECO:0000313" key="6">
    <source>
        <dbReference type="Proteomes" id="UP000290682"/>
    </source>
</evidence>
<dbReference type="InterPro" id="IPR000835">
    <property type="entry name" value="HTH_MarR-typ"/>
</dbReference>
<comment type="caution">
    <text evidence="5">The sequence shown here is derived from an EMBL/GenBank/DDBJ whole genome shotgun (WGS) entry which is preliminary data.</text>
</comment>
<keyword evidence="1" id="KW-0805">Transcription regulation</keyword>
<dbReference type="Pfam" id="PF01047">
    <property type="entry name" value="MarR"/>
    <property type="match status" value="1"/>
</dbReference>
<dbReference type="InterPro" id="IPR036388">
    <property type="entry name" value="WH-like_DNA-bd_sf"/>
</dbReference>
<gene>
    <name evidence="5" type="ORF">EBB06_02630</name>
</gene>
<reference evidence="5 6" key="1">
    <citation type="submission" date="2018-10" db="EMBL/GenBank/DDBJ databases">
        <title>Draft genome of Fastidiocella sp. strain 375T, a bacterium isolated from a karstic cave dripping water.</title>
        <authorList>
            <person name="Coelho C."/>
            <person name="Verissimo A."/>
            <person name="Tiago I."/>
        </authorList>
    </citation>
    <scope>NUCLEOTIDE SEQUENCE [LARGE SCALE GENOMIC DNA]</scope>
    <source>
        <strain evidence="5 6">CAVE-375</strain>
    </source>
</reference>
<organism evidence="5 6">
    <name type="scientific">Crenobacter cavernae</name>
    <dbReference type="NCBI Taxonomy" id="2290923"/>
    <lineage>
        <taxon>Bacteria</taxon>
        <taxon>Pseudomonadati</taxon>
        <taxon>Pseudomonadota</taxon>
        <taxon>Betaproteobacteria</taxon>
        <taxon>Neisseriales</taxon>
        <taxon>Neisseriaceae</taxon>
        <taxon>Crenobacter</taxon>
    </lineage>
</organism>
<sequence length="152" mass="16831">MPTATREPFLPVIRELVRTYQAFESFSNAHVRELGLTPPQFDVLATLGNTPGMSCKELSEQTLITKGTLTGVIDRLVDKGLVSRTAQEEDRRSVLIALTDTGQALFDQIFPAHLAHMRQAFAGLDNDDFSRICAELAKLRRSIGLAMENCKP</sequence>
<keyword evidence="6" id="KW-1185">Reference proteome</keyword>
<keyword evidence="3" id="KW-0804">Transcription</keyword>
<dbReference type="SMART" id="SM00347">
    <property type="entry name" value="HTH_MARR"/>
    <property type="match status" value="1"/>
</dbReference>
<dbReference type="Gene3D" id="1.10.10.10">
    <property type="entry name" value="Winged helix-like DNA-binding domain superfamily/Winged helix DNA-binding domain"/>
    <property type="match status" value="1"/>
</dbReference>
<evidence type="ECO:0000313" key="5">
    <source>
        <dbReference type="EMBL" id="RXZ44812.1"/>
    </source>
</evidence>
<dbReference type="InterPro" id="IPR023187">
    <property type="entry name" value="Tscrpt_reg_MarR-type_CS"/>
</dbReference>
<name>A0ABY0FET2_9NEIS</name>
<dbReference type="PANTHER" id="PTHR42756:SF1">
    <property type="entry name" value="TRANSCRIPTIONAL REPRESSOR OF EMRAB OPERON"/>
    <property type="match status" value="1"/>
</dbReference>
<protein>
    <submittedName>
        <fullName evidence="5">MarR family transcriptional regulator</fullName>
    </submittedName>
</protein>
<dbReference type="PROSITE" id="PS50995">
    <property type="entry name" value="HTH_MARR_2"/>
    <property type="match status" value="1"/>
</dbReference>
<evidence type="ECO:0000256" key="3">
    <source>
        <dbReference type="ARBA" id="ARBA00023163"/>
    </source>
</evidence>